<dbReference type="AlphaFoldDB" id="A0A0C3B845"/>
<evidence type="ECO:0000259" key="2">
    <source>
        <dbReference type="PROSITE" id="PS50404"/>
    </source>
</evidence>
<name>A0A0C3B845_SERVB</name>
<dbReference type="PANTHER" id="PTHR44051">
    <property type="entry name" value="GLUTATHIONE S-TRANSFERASE-RELATED"/>
    <property type="match status" value="1"/>
</dbReference>
<protein>
    <recommendedName>
        <fullName evidence="6">GST C-terminal domain-containing protein</fullName>
    </recommendedName>
</protein>
<evidence type="ECO:0008006" key="6">
    <source>
        <dbReference type="Google" id="ProtNLM"/>
    </source>
</evidence>
<dbReference type="SUPFAM" id="SSF47616">
    <property type="entry name" value="GST C-terminal domain-like"/>
    <property type="match status" value="1"/>
</dbReference>
<dbReference type="InterPro" id="IPR004046">
    <property type="entry name" value="GST_C"/>
</dbReference>
<dbReference type="SFLD" id="SFLDG00358">
    <property type="entry name" value="Main_(cytGST)"/>
    <property type="match status" value="1"/>
</dbReference>
<sequence>MGPKELGKRHEDGLPRNHMHAPELVGIIFLWTFCHEQRNRKPSYLSYTDSLNRNFVHLCLKTCTKAGCDVKALCQRAYRNYFAKSKLGFREKVRSIPVSPQGAHYEAHVSDLSNVLSVVNEATANSQSFGLFAISTPDTMGITILLLFYLRTPFKLCDCSTTSANTKSPYQFTVYNHEAGVNIFKILILLKELGLTSKEYLLDFGKQEQKSESYVSFMPNGRIPALVDHWNNDKVVWESNAMLKYIARYDTEGKFTVTDPDEQTDMDTWLFFQSSHQGPYFGQLQWFSFYHEEAVPSAVTRYLGETRRILGVLDKVLKDKEWLVGNKYTLADISFIKCNEYAVRYLLGSDFDFAKEFPHAARWHNALMARPAVAWVFQYKAEQDCGRERQHVTGETRSSFEARAKGLQKNAILAQAASVPQMVKVA</sequence>
<dbReference type="Gene3D" id="1.20.1050.130">
    <property type="match status" value="1"/>
</dbReference>
<reference evidence="5" key="2">
    <citation type="submission" date="2015-01" db="EMBL/GenBank/DDBJ databases">
        <title>Evolutionary Origins and Diversification of the Mycorrhizal Mutualists.</title>
        <authorList>
            <consortium name="DOE Joint Genome Institute"/>
            <consortium name="Mycorrhizal Genomics Consortium"/>
            <person name="Kohler A."/>
            <person name="Kuo A."/>
            <person name="Nagy L.G."/>
            <person name="Floudas D."/>
            <person name="Copeland A."/>
            <person name="Barry K.W."/>
            <person name="Cichocki N."/>
            <person name="Veneault-Fourrey C."/>
            <person name="LaButti K."/>
            <person name="Lindquist E.A."/>
            <person name="Lipzen A."/>
            <person name="Lundell T."/>
            <person name="Morin E."/>
            <person name="Murat C."/>
            <person name="Riley R."/>
            <person name="Ohm R."/>
            <person name="Sun H."/>
            <person name="Tunlid A."/>
            <person name="Henrissat B."/>
            <person name="Grigoriev I.V."/>
            <person name="Hibbett D.S."/>
            <person name="Martin F."/>
        </authorList>
    </citation>
    <scope>NUCLEOTIDE SEQUENCE [LARGE SCALE GENOMIC DNA]</scope>
    <source>
        <strain evidence="5">MAFF 305830</strain>
    </source>
</reference>
<dbReference type="Proteomes" id="UP000054097">
    <property type="component" value="Unassembled WGS sequence"/>
</dbReference>
<dbReference type="InterPro" id="IPR004045">
    <property type="entry name" value="Glutathione_S-Trfase_N"/>
</dbReference>
<dbReference type="EMBL" id="KN824279">
    <property type="protein sequence ID" value="KIM32990.1"/>
    <property type="molecule type" value="Genomic_DNA"/>
</dbReference>
<proteinExistence type="inferred from homology"/>
<dbReference type="PANTHER" id="PTHR44051:SF3">
    <property type="entry name" value="TRANSCRIPTIONAL REGULATOR URE2"/>
    <property type="match status" value="1"/>
</dbReference>
<reference evidence="4 5" key="1">
    <citation type="submission" date="2014-04" db="EMBL/GenBank/DDBJ databases">
        <authorList>
            <consortium name="DOE Joint Genome Institute"/>
            <person name="Kuo A."/>
            <person name="Zuccaro A."/>
            <person name="Kohler A."/>
            <person name="Nagy L.G."/>
            <person name="Floudas D."/>
            <person name="Copeland A."/>
            <person name="Barry K.W."/>
            <person name="Cichocki N."/>
            <person name="Veneault-Fourrey C."/>
            <person name="LaButti K."/>
            <person name="Lindquist E.A."/>
            <person name="Lipzen A."/>
            <person name="Lundell T."/>
            <person name="Morin E."/>
            <person name="Murat C."/>
            <person name="Sun H."/>
            <person name="Tunlid A."/>
            <person name="Henrissat B."/>
            <person name="Grigoriev I.V."/>
            <person name="Hibbett D.S."/>
            <person name="Martin F."/>
            <person name="Nordberg H.P."/>
            <person name="Cantor M.N."/>
            <person name="Hua S.X."/>
        </authorList>
    </citation>
    <scope>NUCLEOTIDE SEQUENCE [LARGE SCALE GENOMIC DNA]</scope>
    <source>
        <strain evidence="4 5">MAFF 305830</strain>
    </source>
</reference>
<organism evidence="4 5">
    <name type="scientific">Serendipita vermifera MAFF 305830</name>
    <dbReference type="NCBI Taxonomy" id="933852"/>
    <lineage>
        <taxon>Eukaryota</taxon>
        <taxon>Fungi</taxon>
        <taxon>Dikarya</taxon>
        <taxon>Basidiomycota</taxon>
        <taxon>Agaricomycotina</taxon>
        <taxon>Agaricomycetes</taxon>
        <taxon>Sebacinales</taxon>
        <taxon>Serendipitaceae</taxon>
        <taxon>Serendipita</taxon>
    </lineage>
</organism>
<feature type="domain" description="GST N-terminal" evidence="2">
    <location>
        <begin position="170"/>
        <end position="254"/>
    </location>
</feature>
<dbReference type="STRING" id="933852.A0A0C3B845"/>
<comment type="similarity">
    <text evidence="1">Belongs to the GST superfamily.</text>
</comment>
<dbReference type="Pfam" id="PF02798">
    <property type="entry name" value="GST_N"/>
    <property type="match status" value="1"/>
</dbReference>
<dbReference type="PROSITE" id="PS50405">
    <property type="entry name" value="GST_CTER"/>
    <property type="match status" value="1"/>
</dbReference>
<dbReference type="InterPro" id="IPR036249">
    <property type="entry name" value="Thioredoxin-like_sf"/>
</dbReference>
<evidence type="ECO:0000259" key="3">
    <source>
        <dbReference type="PROSITE" id="PS50405"/>
    </source>
</evidence>
<gene>
    <name evidence="4" type="ORF">M408DRAFT_6365</name>
</gene>
<feature type="domain" description="GST C-terminal" evidence="3">
    <location>
        <begin position="259"/>
        <end position="387"/>
    </location>
</feature>
<evidence type="ECO:0000313" key="5">
    <source>
        <dbReference type="Proteomes" id="UP000054097"/>
    </source>
</evidence>
<dbReference type="Pfam" id="PF00043">
    <property type="entry name" value="GST_C"/>
    <property type="match status" value="1"/>
</dbReference>
<dbReference type="OrthoDB" id="422574at2759"/>
<dbReference type="SFLD" id="SFLDS00019">
    <property type="entry name" value="Glutathione_Transferase_(cytos"/>
    <property type="match status" value="1"/>
</dbReference>
<dbReference type="InterPro" id="IPR010987">
    <property type="entry name" value="Glutathione-S-Trfase_C-like"/>
</dbReference>
<dbReference type="InterPro" id="IPR036282">
    <property type="entry name" value="Glutathione-S-Trfase_C_sf"/>
</dbReference>
<evidence type="ECO:0000313" key="4">
    <source>
        <dbReference type="EMBL" id="KIM32990.1"/>
    </source>
</evidence>
<dbReference type="PROSITE" id="PS50404">
    <property type="entry name" value="GST_NTER"/>
    <property type="match status" value="1"/>
</dbReference>
<evidence type="ECO:0000256" key="1">
    <source>
        <dbReference type="ARBA" id="ARBA00007409"/>
    </source>
</evidence>
<keyword evidence="5" id="KW-1185">Reference proteome</keyword>
<dbReference type="SUPFAM" id="SSF52833">
    <property type="entry name" value="Thioredoxin-like"/>
    <property type="match status" value="1"/>
</dbReference>
<dbReference type="HOGENOM" id="CLU_644303_0_0_1"/>
<accession>A0A0C3B845</accession>
<dbReference type="InterPro" id="IPR040079">
    <property type="entry name" value="Glutathione_S-Trfase"/>
</dbReference>